<name>A0ABP9EKW6_9PSEU</name>
<evidence type="ECO:0000313" key="3">
    <source>
        <dbReference type="Proteomes" id="UP001500457"/>
    </source>
</evidence>
<dbReference type="InterPro" id="IPR020556">
    <property type="entry name" value="Amidase_CS"/>
</dbReference>
<organism evidence="2 3">
    <name type="scientific">Actinomycetospora straminea</name>
    <dbReference type="NCBI Taxonomy" id="663607"/>
    <lineage>
        <taxon>Bacteria</taxon>
        <taxon>Bacillati</taxon>
        <taxon>Actinomycetota</taxon>
        <taxon>Actinomycetes</taxon>
        <taxon>Pseudonocardiales</taxon>
        <taxon>Pseudonocardiaceae</taxon>
        <taxon>Actinomycetospora</taxon>
    </lineage>
</organism>
<evidence type="ECO:0000259" key="1">
    <source>
        <dbReference type="Pfam" id="PF01425"/>
    </source>
</evidence>
<dbReference type="InterPro" id="IPR023631">
    <property type="entry name" value="Amidase_dom"/>
</dbReference>
<protein>
    <submittedName>
        <fullName evidence="2">Asp-tRNA(Asn)/Glu-tRNA(Gln) amidotransferase subunit GatA</fullName>
    </submittedName>
</protein>
<feature type="domain" description="Amidase" evidence="1">
    <location>
        <begin position="27"/>
        <end position="450"/>
    </location>
</feature>
<dbReference type="InterPro" id="IPR000120">
    <property type="entry name" value="Amidase"/>
</dbReference>
<gene>
    <name evidence="2" type="primary">gatA_1</name>
    <name evidence="2" type="ORF">GCM10023203_33270</name>
</gene>
<dbReference type="RefSeq" id="WP_274235225.1">
    <property type="nucleotide sequence ID" value="NZ_BAABHQ010000008.1"/>
</dbReference>
<dbReference type="PANTHER" id="PTHR11895:SF176">
    <property type="entry name" value="AMIDASE AMID-RELATED"/>
    <property type="match status" value="1"/>
</dbReference>
<dbReference type="PANTHER" id="PTHR11895">
    <property type="entry name" value="TRANSAMIDASE"/>
    <property type="match status" value="1"/>
</dbReference>
<evidence type="ECO:0000313" key="2">
    <source>
        <dbReference type="EMBL" id="GAA4879906.1"/>
    </source>
</evidence>
<dbReference type="Pfam" id="PF01425">
    <property type="entry name" value="Amidase"/>
    <property type="match status" value="1"/>
</dbReference>
<reference evidence="3" key="1">
    <citation type="journal article" date="2019" name="Int. J. Syst. Evol. Microbiol.">
        <title>The Global Catalogue of Microorganisms (GCM) 10K type strain sequencing project: providing services to taxonomists for standard genome sequencing and annotation.</title>
        <authorList>
            <consortium name="The Broad Institute Genomics Platform"/>
            <consortium name="The Broad Institute Genome Sequencing Center for Infectious Disease"/>
            <person name="Wu L."/>
            <person name="Ma J."/>
        </authorList>
    </citation>
    <scope>NUCLEOTIDE SEQUENCE [LARGE SCALE GENOMIC DNA]</scope>
    <source>
        <strain evidence="3">JCM 17983</strain>
    </source>
</reference>
<accession>A0ABP9EKW6</accession>
<keyword evidence="3" id="KW-1185">Reference proteome</keyword>
<dbReference type="Proteomes" id="UP001500457">
    <property type="component" value="Unassembled WGS sequence"/>
</dbReference>
<dbReference type="SUPFAM" id="SSF75304">
    <property type="entry name" value="Amidase signature (AS) enzymes"/>
    <property type="match status" value="1"/>
</dbReference>
<dbReference type="EMBL" id="BAABHQ010000008">
    <property type="protein sequence ID" value="GAA4879906.1"/>
    <property type="molecule type" value="Genomic_DNA"/>
</dbReference>
<comment type="caution">
    <text evidence="2">The sequence shown here is derived from an EMBL/GenBank/DDBJ whole genome shotgun (WGS) entry which is preliminary data.</text>
</comment>
<sequence length="474" mass="49715">MSDGELLDRTLTESAALIADGELSPVELVEATLRRIDAIAETHAYISVCGDQALEVARASETMIRAGHRIGPLHGVPIALKDNIDVRGQVTTAGSRILADHRPDADATVVRRLRAAGAIIVGKTNMHEFAWGGTSANPHHGFVTNPWDTGRMPGGSSGGSGVAVAARACAAALGTDTGGSVRLPSAINGVTGLRPTIGRVSNHGVVPLAWSMDTVGPIARTAADCAVVFDALAGFDADDAGSIERPVVDHTRDLEAGVDGLRVGVIEGYSLHHLQPAVDKAVREALGVLTSLGARTVDVAVADIEGNISAQLTVEAAEPSTYHQRWLRERPEDYGDDVRLLLEAGELLLATQYLQAQRYRALLRRQTLEALTRADVLACPTLPFTATPLGETTVEIDPGAPEDMLSAIMQFTGLPSLTGLPAISVPCGFDADGLPIGMQLIGRPFEEATLFRAAAAFQAGTAFHQQVPALVAGR</sequence>
<dbReference type="PROSITE" id="PS00571">
    <property type="entry name" value="AMIDASES"/>
    <property type="match status" value="1"/>
</dbReference>
<dbReference type="Gene3D" id="3.90.1300.10">
    <property type="entry name" value="Amidase signature (AS) domain"/>
    <property type="match status" value="1"/>
</dbReference>
<dbReference type="InterPro" id="IPR036928">
    <property type="entry name" value="AS_sf"/>
</dbReference>
<proteinExistence type="predicted"/>